<evidence type="ECO:0000256" key="3">
    <source>
        <dbReference type="ARBA" id="ARBA00022741"/>
    </source>
</evidence>
<evidence type="ECO:0000313" key="7">
    <source>
        <dbReference type="Proteomes" id="UP000320390"/>
    </source>
</evidence>
<dbReference type="PANTHER" id="PTHR46743:SF2">
    <property type="entry name" value="TEICHOIC ACIDS EXPORT ATP-BINDING PROTEIN TAGH"/>
    <property type="match status" value="1"/>
</dbReference>
<dbReference type="Gene3D" id="3.40.50.300">
    <property type="entry name" value="P-loop containing nucleotide triphosphate hydrolases"/>
    <property type="match status" value="1"/>
</dbReference>
<gene>
    <name evidence="6" type="primary">tagH_2</name>
    <name evidence="6" type="ORF">Poly30_56770</name>
</gene>
<feature type="domain" description="ABC transporter" evidence="5">
    <location>
        <begin position="41"/>
        <end position="261"/>
    </location>
</feature>
<organism evidence="6 7">
    <name type="scientific">Saltatorellus ferox</name>
    <dbReference type="NCBI Taxonomy" id="2528018"/>
    <lineage>
        <taxon>Bacteria</taxon>
        <taxon>Pseudomonadati</taxon>
        <taxon>Planctomycetota</taxon>
        <taxon>Planctomycetia</taxon>
        <taxon>Planctomycetia incertae sedis</taxon>
        <taxon>Saltatorellus</taxon>
    </lineage>
</organism>
<dbReference type="InterPro" id="IPR050683">
    <property type="entry name" value="Bact_Polysacc_Export_ATP-bd"/>
</dbReference>
<keyword evidence="4 6" id="KW-0067">ATP-binding</keyword>
<dbReference type="InterPro" id="IPR027417">
    <property type="entry name" value="P-loop_NTPase"/>
</dbReference>
<dbReference type="Gene3D" id="2.70.50.60">
    <property type="entry name" value="abc- transporter (atp binding component) like domain"/>
    <property type="match status" value="1"/>
</dbReference>
<dbReference type="CDD" id="cd10147">
    <property type="entry name" value="Wzt_C-like"/>
    <property type="match status" value="1"/>
</dbReference>
<evidence type="ECO:0000256" key="4">
    <source>
        <dbReference type="ARBA" id="ARBA00022840"/>
    </source>
</evidence>
<keyword evidence="7" id="KW-1185">Reference proteome</keyword>
<dbReference type="PROSITE" id="PS50893">
    <property type="entry name" value="ABC_TRANSPORTER_2"/>
    <property type="match status" value="1"/>
</dbReference>
<dbReference type="EMBL" id="CP036434">
    <property type="protein sequence ID" value="QDV10115.1"/>
    <property type="molecule type" value="Genomic_DNA"/>
</dbReference>
<sequence>MTEATDQHAIRLTAVSKEYRIGASQGEGMLRDALVGGAKRLLGRGPAKAEPKTVWALKDVSLEVAKDEVVGVIGRNGSGKTTLLKLLSKITYPTSGEIDVRGRVASLVEVGTGFHNELSGRDNIYLNGSILGLKRREIAEHFDAIVEYSGVGSFLDTPIKRYSTGMRLRLGFAVAAHLFPDVLLVDEVLAVGDAEFQAKCLATLSEVGRRGHAVLFVSHNLEAIESICSRTIWIDRGVLRMDGPSREVIAAYLKETAQANTAVIDLSQSEGRPGTGEARFRSMEFLAADGSPLEVIRTADEVTVRFHFEAHEEIQSPYVGLSMFTEFGTLVTHPNTWSAGLELGRVAPGQHTLDLHIRRVPLMPGRYPLTLWMNRHSDSESIDWLEQCATLTVHSPGKTVFERSLPRRTGAVLLDAEWRSAPS</sequence>
<evidence type="ECO:0000313" key="6">
    <source>
        <dbReference type="EMBL" id="QDV10115.1"/>
    </source>
</evidence>
<dbReference type="GO" id="GO:0016887">
    <property type="term" value="F:ATP hydrolysis activity"/>
    <property type="evidence" value="ECO:0007669"/>
    <property type="project" value="InterPro"/>
</dbReference>
<dbReference type="OrthoDB" id="9778870at2"/>
<name>A0A518F1A5_9BACT</name>
<protein>
    <submittedName>
        <fullName evidence="6">Teichoic acids export ATP-binding protein TagH</fullName>
    </submittedName>
</protein>
<keyword evidence="2" id="KW-0813">Transport</keyword>
<dbReference type="AlphaFoldDB" id="A0A518F1A5"/>
<evidence type="ECO:0000259" key="5">
    <source>
        <dbReference type="PROSITE" id="PS50893"/>
    </source>
</evidence>
<evidence type="ECO:0000256" key="2">
    <source>
        <dbReference type="ARBA" id="ARBA00022448"/>
    </source>
</evidence>
<accession>A0A518F1A5</accession>
<proteinExistence type="inferred from homology"/>
<dbReference type="GO" id="GO:0005524">
    <property type="term" value="F:ATP binding"/>
    <property type="evidence" value="ECO:0007669"/>
    <property type="project" value="UniProtKB-KW"/>
</dbReference>
<dbReference type="InterPro" id="IPR003439">
    <property type="entry name" value="ABC_transporter-like_ATP-bd"/>
</dbReference>
<dbReference type="CDD" id="cd03220">
    <property type="entry name" value="ABC_KpsT_Wzt"/>
    <property type="match status" value="1"/>
</dbReference>
<dbReference type="RefSeq" id="WP_145205742.1">
    <property type="nucleotide sequence ID" value="NZ_CP036434.1"/>
</dbReference>
<dbReference type="InterPro" id="IPR029439">
    <property type="entry name" value="Wzt_C"/>
</dbReference>
<dbReference type="SUPFAM" id="SSF52540">
    <property type="entry name" value="P-loop containing nucleoside triphosphate hydrolases"/>
    <property type="match status" value="1"/>
</dbReference>
<dbReference type="InterPro" id="IPR015860">
    <property type="entry name" value="ABC_transpr_TagH-like"/>
</dbReference>
<dbReference type="GO" id="GO:0140359">
    <property type="term" value="F:ABC-type transporter activity"/>
    <property type="evidence" value="ECO:0007669"/>
    <property type="project" value="InterPro"/>
</dbReference>
<dbReference type="Pfam" id="PF00005">
    <property type="entry name" value="ABC_tran"/>
    <property type="match status" value="1"/>
</dbReference>
<reference evidence="6 7" key="1">
    <citation type="submission" date="2019-02" db="EMBL/GenBank/DDBJ databases">
        <title>Deep-cultivation of Planctomycetes and their phenomic and genomic characterization uncovers novel biology.</title>
        <authorList>
            <person name="Wiegand S."/>
            <person name="Jogler M."/>
            <person name="Boedeker C."/>
            <person name="Pinto D."/>
            <person name="Vollmers J."/>
            <person name="Rivas-Marin E."/>
            <person name="Kohn T."/>
            <person name="Peeters S.H."/>
            <person name="Heuer A."/>
            <person name="Rast P."/>
            <person name="Oberbeckmann S."/>
            <person name="Bunk B."/>
            <person name="Jeske O."/>
            <person name="Meyerdierks A."/>
            <person name="Storesund J.E."/>
            <person name="Kallscheuer N."/>
            <person name="Luecker S."/>
            <person name="Lage O.M."/>
            <person name="Pohl T."/>
            <person name="Merkel B.J."/>
            <person name="Hornburger P."/>
            <person name="Mueller R.-W."/>
            <person name="Bruemmer F."/>
            <person name="Labrenz M."/>
            <person name="Spormann A.M."/>
            <person name="Op den Camp H."/>
            <person name="Overmann J."/>
            <person name="Amann R."/>
            <person name="Jetten M.S.M."/>
            <person name="Mascher T."/>
            <person name="Medema M.H."/>
            <person name="Devos D.P."/>
            <person name="Kaster A.-K."/>
            <person name="Ovreas L."/>
            <person name="Rohde M."/>
            <person name="Galperin M.Y."/>
            <person name="Jogler C."/>
        </authorList>
    </citation>
    <scope>NUCLEOTIDE SEQUENCE [LARGE SCALE GENOMIC DNA]</scope>
    <source>
        <strain evidence="6 7">Poly30</strain>
    </source>
</reference>
<dbReference type="Proteomes" id="UP000320390">
    <property type="component" value="Chromosome"/>
</dbReference>
<dbReference type="InterPro" id="IPR003593">
    <property type="entry name" value="AAA+_ATPase"/>
</dbReference>
<dbReference type="PANTHER" id="PTHR46743">
    <property type="entry name" value="TEICHOIC ACIDS EXPORT ATP-BINDING PROTEIN TAGH"/>
    <property type="match status" value="1"/>
</dbReference>
<evidence type="ECO:0000256" key="1">
    <source>
        <dbReference type="ARBA" id="ARBA00005417"/>
    </source>
</evidence>
<comment type="similarity">
    <text evidence="1">Belongs to the ABC transporter superfamily.</text>
</comment>
<dbReference type="GO" id="GO:0016020">
    <property type="term" value="C:membrane"/>
    <property type="evidence" value="ECO:0007669"/>
    <property type="project" value="InterPro"/>
</dbReference>
<keyword evidence="3" id="KW-0547">Nucleotide-binding</keyword>
<dbReference type="SMART" id="SM00382">
    <property type="entry name" value="AAA"/>
    <property type="match status" value="1"/>
</dbReference>
<dbReference type="Pfam" id="PF14524">
    <property type="entry name" value="Wzt_C"/>
    <property type="match status" value="1"/>
</dbReference>